<proteinExistence type="predicted"/>
<feature type="transmembrane region" description="Helical" evidence="1">
    <location>
        <begin position="6"/>
        <end position="25"/>
    </location>
</feature>
<keyword evidence="3" id="KW-1185">Reference proteome</keyword>
<keyword evidence="1" id="KW-0472">Membrane</keyword>
<gene>
    <name evidence="2" type="ORF">KDD93_07910</name>
</gene>
<evidence type="ECO:0000313" key="2">
    <source>
        <dbReference type="EMBL" id="MBR8464486.1"/>
    </source>
</evidence>
<sequence length="62" mass="7193">MRAVVAVFSFFIVIYTLIFIHYISFDTDTKDTQIAKISAKIKDVRPSFSFISDEYKGFVYAK</sequence>
<accession>A0ABS5HJP8</accession>
<dbReference type="Proteomes" id="UP000682951">
    <property type="component" value="Unassembled WGS sequence"/>
</dbReference>
<reference evidence="2 3" key="1">
    <citation type="submission" date="2021-04" db="EMBL/GenBank/DDBJ databases">
        <title>Molecular and phenotypic characterization and identification of bacterial isolates recovered from the Anatolian ground squirrels (Spermophilus xanthoprymnus) and which have the potential to form a new species in the Campylobacter genus.</title>
        <authorList>
            <person name="Aydin F."/>
            <person name="Abay S."/>
            <person name="Kayman T."/>
            <person name="Karakaya E."/>
            <person name="Mustak H.K."/>
            <person name="Mustak I.B."/>
            <person name="Bilgin N."/>
            <person name="Duzler A."/>
            <person name="Sahin O."/>
            <person name="Guran O."/>
            <person name="Saticioglu I.B."/>
        </authorList>
    </citation>
    <scope>NUCLEOTIDE SEQUENCE [LARGE SCALE GENOMIC DNA]</scope>
    <source>
        <strain evidence="3">faydin-G24</strain>
    </source>
</reference>
<dbReference type="RefSeq" id="WP_212142360.1">
    <property type="nucleotide sequence ID" value="NZ_JAGSSW010000008.1"/>
</dbReference>
<comment type="caution">
    <text evidence="2">The sequence shown here is derived from an EMBL/GenBank/DDBJ whole genome shotgun (WGS) entry which is preliminary data.</text>
</comment>
<dbReference type="EMBL" id="JAGSSW010000008">
    <property type="protein sequence ID" value="MBR8464486.1"/>
    <property type="molecule type" value="Genomic_DNA"/>
</dbReference>
<evidence type="ECO:0000313" key="3">
    <source>
        <dbReference type="Proteomes" id="UP000682951"/>
    </source>
</evidence>
<organism evidence="2 3">
    <name type="scientific">Campylobacter anatolicus</name>
    <dbReference type="NCBI Taxonomy" id="2829105"/>
    <lineage>
        <taxon>Bacteria</taxon>
        <taxon>Pseudomonadati</taxon>
        <taxon>Campylobacterota</taxon>
        <taxon>Epsilonproteobacteria</taxon>
        <taxon>Campylobacterales</taxon>
        <taxon>Campylobacteraceae</taxon>
        <taxon>Campylobacter</taxon>
    </lineage>
</organism>
<name>A0ABS5HJP8_9BACT</name>
<evidence type="ECO:0000256" key="1">
    <source>
        <dbReference type="SAM" id="Phobius"/>
    </source>
</evidence>
<keyword evidence="1" id="KW-1133">Transmembrane helix</keyword>
<keyword evidence="1" id="KW-0812">Transmembrane</keyword>
<protein>
    <submittedName>
        <fullName evidence="2">Uncharacterized protein</fullName>
    </submittedName>
</protein>